<evidence type="ECO:0000256" key="3">
    <source>
        <dbReference type="ARBA" id="ARBA00022737"/>
    </source>
</evidence>
<keyword evidence="6" id="KW-0805">Transcription regulation</keyword>
<feature type="region of interest" description="Disordered" evidence="10">
    <location>
        <begin position="784"/>
        <end position="883"/>
    </location>
</feature>
<feature type="compositionally biased region" description="Acidic residues" evidence="10">
    <location>
        <begin position="764"/>
        <end position="773"/>
    </location>
</feature>
<evidence type="ECO:0000256" key="5">
    <source>
        <dbReference type="ARBA" id="ARBA00022833"/>
    </source>
</evidence>
<organism evidence="12 13">
    <name type="scientific">Magallana gigas</name>
    <name type="common">Pacific oyster</name>
    <name type="synonym">Crassostrea gigas</name>
    <dbReference type="NCBI Taxonomy" id="29159"/>
    <lineage>
        <taxon>Eukaryota</taxon>
        <taxon>Metazoa</taxon>
        <taxon>Spiralia</taxon>
        <taxon>Lophotrochozoa</taxon>
        <taxon>Mollusca</taxon>
        <taxon>Bivalvia</taxon>
        <taxon>Autobranchia</taxon>
        <taxon>Pteriomorphia</taxon>
        <taxon>Ostreida</taxon>
        <taxon>Ostreoidea</taxon>
        <taxon>Ostreidae</taxon>
        <taxon>Magallana</taxon>
    </lineage>
</organism>
<dbReference type="Proteomes" id="UP000005408">
    <property type="component" value="Unassembled WGS sequence"/>
</dbReference>
<dbReference type="Pfam" id="PF00096">
    <property type="entry name" value="zf-C2H2"/>
    <property type="match status" value="6"/>
</dbReference>
<evidence type="ECO:0000313" key="13">
    <source>
        <dbReference type="Proteomes" id="UP000005408"/>
    </source>
</evidence>
<evidence type="ECO:0000256" key="2">
    <source>
        <dbReference type="ARBA" id="ARBA00022723"/>
    </source>
</evidence>
<feature type="compositionally biased region" description="Basic residues" evidence="10">
    <location>
        <begin position="843"/>
        <end position="854"/>
    </location>
</feature>
<feature type="domain" description="C2H2-type" evidence="11">
    <location>
        <begin position="919"/>
        <end position="946"/>
    </location>
</feature>
<evidence type="ECO:0000259" key="11">
    <source>
        <dbReference type="PROSITE" id="PS50157"/>
    </source>
</evidence>
<dbReference type="FunFam" id="3.30.160.60:FF:000130">
    <property type="entry name" value="Spalt-like transcription factor 4"/>
    <property type="match status" value="1"/>
</dbReference>
<dbReference type="InterPro" id="IPR013087">
    <property type="entry name" value="Znf_C2H2_type"/>
</dbReference>
<keyword evidence="4 9" id="KW-0863">Zinc-finger</keyword>
<keyword evidence="3" id="KW-0677">Repeat</keyword>
<feature type="domain" description="C2H2-type" evidence="11">
    <location>
        <begin position="1089"/>
        <end position="1117"/>
    </location>
</feature>
<feature type="compositionally biased region" description="Acidic residues" evidence="10">
    <location>
        <begin position="817"/>
        <end position="835"/>
    </location>
</feature>
<dbReference type="GO" id="GO:0005634">
    <property type="term" value="C:nucleus"/>
    <property type="evidence" value="ECO:0007669"/>
    <property type="project" value="UniProtKB-SubCell"/>
</dbReference>
<dbReference type="GO" id="GO:0000981">
    <property type="term" value="F:DNA-binding transcription factor activity, RNA polymerase II-specific"/>
    <property type="evidence" value="ECO:0007669"/>
    <property type="project" value="TreeGrafter"/>
</dbReference>
<keyword evidence="2" id="KW-0479">Metal-binding</keyword>
<keyword evidence="13" id="KW-1185">Reference proteome</keyword>
<dbReference type="PROSITE" id="PS00028">
    <property type="entry name" value="ZINC_FINGER_C2H2_1"/>
    <property type="match status" value="8"/>
</dbReference>
<dbReference type="FunFam" id="3.30.160.60:FF:001290">
    <property type="entry name" value="Zinc finger 45-like"/>
    <property type="match status" value="1"/>
</dbReference>
<evidence type="ECO:0000256" key="10">
    <source>
        <dbReference type="SAM" id="MobiDB-lite"/>
    </source>
</evidence>
<keyword evidence="7" id="KW-0804">Transcription</keyword>
<dbReference type="FunFam" id="3.30.160.60:FF:000340">
    <property type="entry name" value="zinc finger protein 473 isoform X1"/>
    <property type="match status" value="1"/>
</dbReference>
<protein>
    <recommendedName>
        <fullName evidence="11">C2H2-type domain-containing protein</fullName>
    </recommendedName>
</protein>
<dbReference type="InterPro" id="IPR036236">
    <property type="entry name" value="Znf_C2H2_sf"/>
</dbReference>
<comment type="subcellular location">
    <subcellularLocation>
        <location evidence="1">Nucleus</location>
    </subcellularLocation>
</comment>
<dbReference type="GO" id="GO:0008270">
    <property type="term" value="F:zinc ion binding"/>
    <property type="evidence" value="ECO:0007669"/>
    <property type="project" value="UniProtKB-KW"/>
</dbReference>
<feature type="domain" description="C2H2-type" evidence="11">
    <location>
        <begin position="1031"/>
        <end position="1060"/>
    </location>
</feature>
<sequence length="1229" mass="139395">MEVCKICHGPLATSSTVCLTSKGSKTINAASEERGQDILCIPGDVVHTDCRKFLTDKRRILVAKRRIANCYSDTSEPPKLRSHSSFDFRDHCLFCGFPAKINERKRGNDAFCVRTFEFQKTIGKICEERNDSWSREVKGRLGVINDLHAADALYHQTCSVNFRTRKNIPSTFSPTPAKQKKECTSGRPVELIQQKAFMKITDYLEANDDEQITIVDLVKKMEEFCEIPYSVVYMKQKLQQKYDKDIVFTDVNGKLDVVTFCYTAKSILHDFYMQQKKDPESDKFALITAASKIIRSDIKCMSISKQSYPSPTENTKTEKIPFAKLRILEANNKFWELDFMSSIIWPLRFPKPAWSGFLQMFSSGTFPGQSSGKAVSRAVRGHFLVESTLYALILSEIYGIQIPNEENGGGKNPNDESRELQPDDTDLDMENHSAENSSDCNLAQKDSGDADEDLSGRYDSFHMWHPDLQIICAMYDDMCNENLSADEACKNDVFKGIKDKMSGFMRDLSSNRTATLWFEYLNMMTMAAFALTPEDVLVTYKSKIEEAIQLLLHIPPHYKAEAWQFWQIVTQTVRLFTQASLDESTPFIPPSNILSDPLSAATIQLLSNQLTIQAAKATPSPKTLSAKSPKTLKGKKSSEVKKKPKESKKVKKKSPTQKKTVKKAVKKKDNKNSNKKSPAETAVTDNEAEVAVQTLTDTYVSVFTPISTLDFSDLVISNPNSVQSVHLHYEENSEVCVKPVILLPQDEQNIAAGSMRTVSSQADDGGEDDDDNNGVEVSDVVSQEVLIDHTEKASDKDKKQKENKKPKRLSYSKVPDEVLETLDENFELDTEDDPPREELPPPAKKKRGRPSKKVPGKDPAENSDELNMFSSEKQRIRRKRRTKEELQQASLECTECGVKMSSFGALDVHMRSHTGERPFKCSICPKSFTTKGNLQRHETYHQGLRPFVCGVCEYSFTEKKSLKVHMRIHTGERPFVCKTCGKAFTQSGPLVVHEKIHENVYPHLCDVCGKSFRQKSNLKLHKERHNDIKKFKCGEKDCTMAFCSKTELQRHLRAHTKFKDYMCNICNKTYSRFQYLKEHMCLHNGERPFTCPFCPEKFRDHGTFHKHKVRKHADQVEIRSRVLERVPIESLEKVISEGLGKSPNQKGATPTKKNSKKGDAHTEVANESVSTPLREEEEEEEEEEEYMEVSFTDDDTQASTSSQKAGETEGEEGTVVHVILNEWHVPDLN</sequence>
<evidence type="ECO:0000256" key="9">
    <source>
        <dbReference type="PROSITE-ProRule" id="PRU00042"/>
    </source>
</evidence>
<feature type="region of interest" description="Disordered" evidence="10">
    <location>
        <begin position="404"/>
        <end position="450"/>
    </location>
</feature>
<feature type="domain" description="C2H2-type" evidence="11">
    <location>
        <begin position="975"/>
        <end position="1002"/>
    </location>
</feature>
<evidence type="ECO:0000256" key="7">
    <source>
        <dbReference type="ARBA" id="ARBA00023163"/>
    </source>
</evidence>
<feature type="compositionally biased region" description="Basic and acidic residues" evidence="10">
    <location>
        <begin position="786"/>
        <end position="800"/>
    </location>
</feature>
<keyword evidence="5" id="KW-0862">Zinc</keyword>
<dbReference type="Gene3D" id="3.30.160.60">
    <property type="entry name" value="Classic Zinc Finger"/>
    <property type="match status" value="6"/>
</dbReference>
<accession>A0A8W8M4T3</accession>
<dbReference type="AlphaFoldDB" id="A0A8W8M4T3"/>
<feature type="compositionally biased region" description="Acidic residues" evidence="10">
    <location>
        <begin position="1175"/>
        <end position="1196"/>
    </location>
</feature>
<feature type="compositionally biased region" description="Basic residues" evidence="10">
    <location>
        <begin position="642"/>
        <end position="669"/>
    </location>
</feature>
<proteinExistence type="predicted"/>
<evidence type="ECO:0000256" key="1">
    <source>
        <dbReference type="ARBA" id="ARBA00004123"/>
    </source>
</evidence>
<dbReference type="GO" id="GO:0000977">
    <property type="term" value="F:RNA polymerase II transcription regulatory region sequence-specific DNA binding"/>
    <property type="evidence" value="ECO:0007669"/>
    <property type="project" value="TreeGrafter"/>
</dbReference>
<feature type="region of interest" description="Disordered" evidence="10">
    <location>
        <begin position="756"/>
        <end position="775"/>
    </location>
</feature>
<reference evidence="12" key="1">
    <citation type="submission" date="2022-08" db="UniProtKB">
        <authorList>
            <consortium name="EnsemblMetazoa"/>
        </authorList>
    </citation>
    <scope>IDENTIFICATION</scope>
    <source>
        <strain evidence="12">05x7-T-G4-1.051#20</strain>
    </source>
</reference>
<feature type="region of interest" description="Disordered" evidence="10">
    <location>
        <begin position="1137"/>
        <end position="1215"/>
    </location>
</feature>
<feature type="domain" description="C2H2-type" evidence="11">
    <location>
        <begin position="947"/>
        <end position="974"/>
    </location>
</feature>
<evidence type="ECO:0000256" key="8">
    <source>
        <dbReference type="ARBA" id="ARBA00023242"/>
    </source>
</evidence>
<dbReference type="PANTHER" id="PTHR24409">
    <property type="entry name" value="ZINC FINGER PROTEIN 142"/>
    <property type="match status" value="1"/>
</dbReference>
<dbReference type="SMART" id="SM00355">
    <property type="entry name" value="ZnF_C2H2"/>
    <property type="match status" value="8"/>
</dbReference>
<name>A0A8W8M4T3_MAGGI</name>
<feature type="compositionally biased region" description="Polar residues" evidence="10">
    <location>
        <begin position="1142"/>
        <end position="1152"/>
    </location>
</feature>
<keyword evidence="8" id="KW-0539">Nucleus</keyword>
<dbReference type="EnsemblMetazoa" id="G30576.3">
    <property type="protein sequence ID" value="G30576.3:cds"/>
    <property type="gene ID" value="G30576"/>
</dbReference>
<evidence type="ECO:0000256" key="4">
    <source>
        <dbReference type="ARBA" id="ARBA00022771"/>
    </source>
</evidence>
<feature type="compositionally biased region" description="Basic residues" evidence="10">
    <location>
        <begin position="801"/>
        <end position="810"/>
    </location>
</feature>
<dbReference type="FunFam" id="3.30.160.60:FF:000358">
    <property type="entry name" value="zinc finger protein 24"/>
    <property type="match status" value="1"/>
</dbReference>
<dbReference type="SUPFAM" id="SSF57667">
    <property type="entry name" value="beta-beta-alpha zinc fingers"/>
    <property type="match status" value="4"/>
</dbReference>
<dbReference type="PANTHER" id="PTHR24409:SF434">
    <property type="entry name" value="FI01124P-RELATED"/>
    <property type="match status" value="1"/>
</dbReference>
<evidence type="ECO:0000256" key="6">
    <source>
        <dbReference type="ARBA" id="ARBA00023015"/>
    </source>
</evidence>
<feature type="domain" description="C2H2-type" evidence="11">
    <location>
        <begin position="1003"/>
        <end position="1030"/>
    </location>
</feature>
<feature type="domain" description="C2H2-type" evidence="11">
    <location>
        <begin position="1061"/>
        <end position="1088"/>
    </location>
</feature>
<feature type="region of interest" description="Disordered" evidence="10">
    <location>
        <begin position="617"/>
        <end position="683"/>
    </location>
</feature>
<dbReference type="PROSITE" id="PS50157">
    <property type="entry name" value="ZINC_FINGER_C2H2_2"/>
    <property type="match status" value="8"/>
</dbReference>
<feature type="domain" description="C2H2-type" evidence="11">
    <location>
        <begin position="891"/>
        <end position="918"/>
    </location>
</feature>
<evidence type="ECO:0000313" key="12">
    <source>
        <dbReference type="EnsemblMetazoa" id="G30576.3:cds"/>
    </source>
</evidence>